<dbReference type="CDD" id="cd00609">
    <property type="entry name" value="AAT_like"/>
    <property type="match status" value="1"/>
</dbReference>
<organism evidence="4 5">
    <name type="scientific">Moryella indoligenes</name>
    <dbReference type="NCBI Taxonomy" id="371674"/>
    <lineage>
        <taxon>Bacteria</taxon>
        <taxon>Bacillati</taxon>
        <taxon>Bacillota</taxon>
        <taxon>Clostridia</taxon>
        <taxon>Lachnospirales</taxon>
        <taxon>Lachnospiraceae</taxon>
        <taxon>Moryella</taxon>
    </lineage>
</organism>
<dbReference type="PANTHER" id="PTHR42885">
    <property type="entry name" value="HISTIDINOL-PHOSPHATE AMINOTRANSFERASE-RELATED"/>
    <property type="match status" value="1"/>
</dbReference>
<comment type="cofactor">
    <cofactor evidence="1">
        <name>pyridoxal 5'-phosphate</name>
        <dbReference type="ChEBI" id="CHEBI:597326"/>
    </cofactor>
</comment>
<gene>
    <name evidence="4" type="ORF">J2S20_001715</name>
</gene>
<dbReference type="InterPro" id="IPR015424">
    <property type="entry name" value="PyrdxlP-dep_Trfase"/>
</dbReference>
<protein>
    <submittedName>
        <fullName evidence="4">Threonine-phosphate decarboxylase</fullName>
        <ecNumber evidence="4">4.1.1.81</ecNumber>
    </submittedName>
</protein>
<dbReference type="PANTHER" id="PTHR42885:SF1">
    <property type="entry name" value="THREONINE-PHOSPHATE DECARBOXYLASE"/>
    <property type="match status" value="1"/>
</dbReference>
<evidence type="ECO:0000256" key="1">
    <source>
        <dbReference type="ARBA" id="ARBA00001933"/>
    </source>
</evidence>
<dbReference type="Gene3D" id="3.90.1150.10">
    <property type="entry name" value="Aspartate Aminotransferase, domain 1"/>
    <property type="match status" value="1"/>
</dbReference>
<keyword evidence="5" id="KW-1185">Reference proteome</keyword>
<dbReference type="Gene3D" id="3.40.640.10">
    <property type="entry name" value="Type I PLP-dependent aspartate aminotransferase-like (Major domain)"/>
    <property type="match status" value="1"/>
</dbReference>
<evidence type="ECO:0000259" key="3">
    <source>
        <dbReference type="Pfam" id="PF00155"/>
    </source>
</evidence>
<evidence type="ECO:0000313" key="5">
    <source>
        <dbReference type="Proteomes" id="UP001241537"/>
    </source>
</evidence>
<dbReference type="GO" id="GO:0030170">
    <property type="term" value="F:pyridoxal phosphate binding"/>
    <property type="evidence" value="ECO:0007669"/>
    <property type="project" value="InterPro"/>
</dbReference>
<dbReference type="GO" id="GO:0048472">
    <property type="term" value="F:threonine-phosphate decarboxylase activity"/>
    <property type="evidence" value="ECO:0007669"/>
    <property type="project" value="UniProtKB-EC"/>
</dbReference>
<reference evidence="4" key="1">
    <citation type="submission" date="2023-07" db="EMBL/GenBank/DDBJ databases">
        <title>Genomic Encyclopedia of Type Strains, Phase IV (KMG-IV): sequencing the most valuable type-strain genomes for metagenomic binning, comparative biology and taxonomic classification.</title>
        <authorList>
            <person name="Goeker M."/>
        </authorList>
    </citation>
    <scope>NUCLEOTIDE SEQUENCE</scope>
    <source>
        <strain evidence="4">DSM 19659</strain>
    </source>
</reference>
<accession>A0AAE4AL98</accession>
<dbReference type="AlphaFoldDB" id="A0AAE4AL98"/>
<dbReference type="Pfam" id="PF00155">
    <property type="entry name" value="Aminotran_1_2"/>
    <property type="match status" value="1"/>
</dbReference>
<evidence type="ECO:0000256" key="2">
    <source>
        <dbReference type="ARBA" id="ARBA00022898"/>
    </source>
</evidence>
<feature type="domain" description="Aminotransferase class I/classII large" evidence="3">
    <location>
        <begin position="22"/>
        <end position="352"/>
    </location>
</feature>
<keyword evidence="2" id="KW-0663">Pyridoxal phosphate</keyword>
<dbReference type="InterPro" id="IPR004839">
    <property type="entry name" value="Aminotransferase_I/II_large"/>
</dbReference>
<dbReference type="InterPro" id="IPR015421">
    <property type="entry name" value="PyrdxlP-dep_Trfase_major"/>
</dbReference>
<sequence length="357" mass="40078">MEECFTESALRHGGDIYRNRVQLDFSVNINPLGMPGSAAAAFCGSVRKLSAYPDYEQEALRRLLAARCEFPEECIACGNGASELLQAALLALHPHSVLLPVPSFSGYRHALRGLSLLREDGIRIREFPLAESRGFALDASILETPPAELTILCAPNNPVGNIIDLNLLRALLDRCRRECAHLLLDICFLLLCADGEVLSRRILELARAYPELILVNALTKSHALPGLRVGWALCADSSIIRALRLMQPEWSLSVPGMETARAALTGDQEYLRRARELIRKERAYLVRGLTRLGFHCFPGEANFILFHAERELQEALLQRAVLIRRCEDYVGLDAHYYRIAVRRRSENRELLRILAEL</sequence>
<dbReference type="EC" id="4.1.1.81" evidence="4"/>
<dbReference type="RefSeq" id="WP_307255007.1">
    <property type="nucleotide sequence ID" value="NZ_JAUSTO010000010.1"/>
</dbReference>
<keyword evidence="4" id="KW-0456">Lyase</keyword>
<dbReference type="Proteomes" id="UP001241537">
    <property type="component" value="Unassembled WGS sequence"/>
</dbReference>
<dbReference type="EMBL" id="JAUSTO010000010">
    <property type="protein sequence ID" value="MDQ0153009.1"/>
    <property type="molecule type" value="Genomic_DNA"/>
</dbReference>
<evidence type="ECO:0000313" key="4">
    <source>
        <dbReference type="EMBL" id="MDQ0153009.1"/>
    </source>
</evidence>
<dbReference type="InterPro" id="IPR015422">
    <property type="entry name" value="PyrdxlP-dep_Trfase_small"/>
</dbReference>
<dbReference type="SUPFAM" id="SSF53383">
    <property type="entry name" value="PLP-dependent transferases"/>
    <property type="match status" value="1"/>
</dbReference>
<proteinExistence type="predicted"/>
<comment type="caution">
    <text evidence="4">The sequence shown here is derived from an EMBL/GenBank/DDBJ whole genome shotgun (WGS) entry which is preliminary data.</text>
</comment>
<name>A0AAE4AL98_9FIRM</name>